<dbReference type="InterPro" id="IPR010069">
    <property type="entry name" value="CdiA_FHA1_rpt"/>
</dbReference>
<proteinExistence type="predicted"/>
<organism evidence="3 4">
    <name type="scientific">Snodgrassella alvi SCGC AB-598-J21</name>
    <dbReference type="NCBI Taxonomy" id="1385367"/>
    <lineage>
        <taxon>Bacteria</taxon>
        <taxon>Pseudomonadati</taxon>
        <taxon>Pseudomonadota</taxon>
        <taxon>Betaproteobacteria</taxon>
        <taxon>Neisseriales</taxon>
        <taxon>Neisseriaceae</taxon>
        <taxon>Snodgrassella</taxon>
    </lineage>
</organism>
<dbReference type="EMBL" id="AVQL01000453">
    <property type="protein sequence ID" value="KEQ00307.1"/>
    <property type="molecule type" value="Genomic_DNA"/>
</dbReference>
<dbReference type="Pfam" id="PF13018">
    <property type="entry name" value="ESPR"/>
    <property type="match status" value="1"/>
</dbReference>
<dbReference type="NCBIfam" id="TIGR01731">
    <property type="entry name" value="fil_hemag_20aa"/>
    <property type="match status" value="15"/>
</dbReference>
<feature type="non-terminal residue" evidence="3">
    <location>
        <position position="2066"/>
    </location>
</feature>
<dbReference type="SMART" id="SM00912">
    <property type="entry name" value="Haemagg_act"/>
    <property type="match status" value="1"/>
</dbReference>
<dbReference type="Gene3D" id="2.160.20.10">
    <property type="entry name" value="Single-stranded right-handed beta-helix, Pectin lyase-like"/>
    <property type="match status" value="1"/>
</dbReference>
<feature type="region of interest" description="Disordered" evidence="1">
    <location>
        <begin position="445"/>
        <end position="499"/>
    </location>
</feature>
<dbReference type="Pfam" id="PF05860">
    <property type="entry name" value="TPS"/>
    <property type="match status" value="1"/>
</dbReference>
<gene>
    <name evidence="3" type="ORF">SASC598J21_020080</name>
</gene>
<dbReference type="InterPro" id="IPR025157">
    <property type="entry name" value="Hemagglutinin_rpt"/>
</dbReference>
<sequence>MNKNRYKIIFNKKRGMLVAVAENTTREGKSTADRSSSNSITGSLLAKLPLITGSILLGLGLCVLTGNGAIAADIHVDTSAPKNQQPTILQTANGVPQINIQTPSKGGVSVNQYRQLDVNQKGAILNNSRKSIQTQQAGWVQGNPWLARGEARVIVNQINSSNPSRINGYIEVAGKRAEVIMANPAGINVNGGGFINAAGVTLTTGKPILNNGSLDGFQVREGNISINGQGLDSRGSDYTNILTKAAQINAGIWANNLNIIAGSNDITSQGAITPSYPAENSALNQVAIDSGKLAGMYAGKITLVSNDKGVGINNAGQIFAGAGGVQISADGKLSNSGSIVAADKSSVGADSAVAAIKADSISNSGTVSSLGKLQLQSRQLDNSGLITSADELNIRNRQQLDNQGEINGGRLDIISDSLHNRNGKIIQSGLQALSLETDKLSNENNGLIGYAPAESSTEPAHDKPVDTGEPSDSNTGNTNPPGSATATGQTKPALSQPKQFAAGQIISRQEIINDNGQITGNGGIDLNAHNGLSNHANLHLNHLQVSGDLLDNTQGKLIVRQAQIKTDRLDNRQGEISSSEQLQYAGRALDNRHGRIQSAGQIEINSAETNNSNSGVIAAQNKLQLNSSSYIDNSNAGQLWSGGQTELETDTLNNSSGAIDSNSLRIDAANLNNRQGAVRSIADQQLKIQNQADNRDGQIGSNGQLTIYATSIENSNGKISAGKQADIYSSELNNQLGSIDAEAIRISSNNLNNKQGAIRANEKIDAVINQSLNNQQGQISALKDISISGNGTDNSSNNLHVDNSDNGRIIAGQNLSLHAKNLNNQSTIAAGNDADIALIDDFSIDTDLSAGHNLSISSQGNISNSHTVTGGNSVIIKAANISNQTNGIIQSNSHTELNAADSITNRGLLNSNGTTLIQSGSNINNIGAGRIYGNHVAIGTHNLFNQEENIGTETKAAVVAARNRLDIGASNIINQEHALLSSEGDIAIGGILNEQHQASGMADSLTNSSARIEAQGNGNIAVKQLKNQNNHFSVEEYLESSKKIHQYQEKGNPEIWVDGVDGKYKEERKKISFTFNDKSQKVWKKYSVSKLHWWDFKRDIYKQKVTETQPGEIIIGGDLTVSGEHWLNDNSHIIVGGTLQSTDNLNLENKETKGRQRVEEHGKEGGYKYVNSITSKGKIKTNGETPYNKTIISSHEFDTPVSVVQQHTSTGTNQAHAEQVQSNNQLQQQDKAQTQLNSHNQNIQTLSDYNTKLPNNSLYHISPDNSGYLVETDPAFTNMRKWLRSDYMLSALGQNPENMQKRLGDGYYEQRLINEQIAKLTGYRYLEGYSDNEEQYKALMNAGIAYAQKFNLTPGIDLSPEQMAQLTSNIVWMVSQTVTLADGSQQTVLVPKVYLMVHSGDVNDNGSLISARNINLQNSGNINNQGTIAGQNITSIGAQNISNSGTISGSKVGLTAKENIDFNGGVATGKDLLSLKADKINLSSTTVSYGDEHNGGTIIDRTAGLYVTGEKDSILSVAGIHGITSHGAGITNTAENGITQLSSGEGSIDLNTVTTATNMASGSRSDKNHWINRYQNETGTSINAIGDINILSGEQLNIRQGDINSLQGNINLYGKNGVNISEGRQQTEMDHSTYIKSSGLLSKKTSLDQYQADHDEAVSSNITGALINISSDKDINIRGSNVISDFGTIMQAGNDISISAAENHYADRQYHKDTKSGLMGSGGIGFTIGKQKETDDTTSKSLVHSGSSIGSLYGDTIIIADNHYNQTGSSVSTPAGNVTIAAKDINIAATQDEHNRDNIHTFEKSGLTVAVNVPVVNAIQTANTAINRVGKSKNDRVNAMAAFNAGMDTYKAGEALNKLGSDQSADQNVSVSITIGQQKSRSENHTKDTVASASQINAGGTVNLLATGAGKDSNINIIGSDVAGSKGTHLQADNEINLLAAEQSHSERSSNKSSGWNAGVAISYGSGGTSLGVTAGGNLGKGHGYGDEISYRNSHVGSSSGSTSLSSGGATNIIGAQVIGKGVSIDAAELNIASLQDKAKYDSKQENISGCSRRRSRYCRFRFMLR</sequence>
<comment type="caution">
    <text evidence="3">The sequence shown here is derived from an EMBL/GenBank/DDBJ whole genome shotgun (WGS) entry which is preliminary data.</text>
</comment>
<dbReference type="InterPro" id="IPR008638">
    <property type="entry name" value="FhaB/CdiA-like_TPS"/>
</dbReference>
<accession>A0A074V8V8</accession>
<dbReference type="NCBIfam" id="TIGR01901">
    <property type="entry name" value="adhes_NPXG"/>
    <property type="match status" value="1"/>
</dbReference>
<evidence type="ECO:0000313" key="4">
    <source>
        <dbReference type="Proteomes" id="UP000027644"/>
    </source>
</evidence>
<dbReference type="InterPro" id="IPR024973">
    <property type="entry name" value="ESPR"/>
</dbReference>
<dbReference type="GO" id="GO:0003824">
    <property type="term" value="F:catalytic activity"/>
    <property type="evidence" value="ECO:0007669"/>
    <property type="project" value="UniProtKB-ARBA"/>
</dbReference>
<dbReference type="InterPro" id="IPR012334">
    <property type="entry name" value="Pectin_lyas_fold"/>
</dbReference>
<dbReference type="Pfam" id="PF13332">
    <property type="entry name" value="Fil_haemagg_2"/>
    <property type="match status" value="2"/>
</dbReference>
<evidence type="ECO:0000313" key="3">
    <source>
        <dbReference type="EMBL" id="KEQ00307.1"/>
    </source>
</evidence>
<feature type="domain" description="Filamentous haemagglutinin FhaB/tRNA nuclease CdiA-like TPS" evidence="2">
    <location>
        <begin position="92"/>
        <end position="212"/>
    </location>
</feature>
<dbReference type="InterPro" id="IPR011050">
    <property type="entry name" value="Pectin_lyase_fold/virulence"/>
</dbReference>
<evidence type="ECO:0000259" key="2">
    <source>
        <dbReference type="SMART" id="SM00912"/>
    </source>
</evidence>
<protein>
    <recommendedName>
        <fullName evidence="2">Filamentous haemagglutinin FhaB/tRNA nuclease CdiA-like TPS domain-containing protein</fullName>
    </recommendedName>
</protein>
<name>A0A074V8V8_9NEIS</name>
<evidence type="ECO:0000256" key="1">
    <source>
        <dbReference type="SAM" id="MobiDB-lite"/>
    </source>
</evidence>
<dbReference type="SUPFAM" id="SSF51126">
    <property type="entry name" value="Pectin lyase-like"/>
    <property type="match status" value="1"/>
</dbReference>
<dbReference type="Proteomes" id="UP000027644">
    <property type="component" value="Unassembled WGS sequence"/>
</dbReference>
<reference evidence="3 4" key="1">
    <citation type="journal article" date="2014" name="PLoS Genet.">
        <title>Hidden diversity in honey bee gut symbionts detected by single-cell genomics.</title>
        <authorList>
            <person name="Engel P."/>
            <person name="Stepanauskas R."/>
            <person name="Moran N."/>
        </authorList>
    </citation>
    <scope>NUCLEOTIDE SEQUENCE [LARGE SCALE GENOMIC DNA]</scope>
    <source>
        <strain evidence="3 4">SCGC AB-598-J21</strain>
    </source>
</reference>
<feature type="compositionally biased region" description="Polar residues" evidence="1">
    <location>
        <begin position="470"/>
        <end position="498"/>
    </location>
</feature>